<dbReference type="Proteomes" id="UP000886804">
    <property type="component" value="Unassembled WGS sequence"/>
</dbReference>
<dbReference type="PANTHER" id="PTHR39321">
    <property type="entry name" value="NICOTINATE-NUCLEOTIDE ADENYLYLTRANSFERASE-RELATED"/>
    <property type="match status" value="1"/>
</dbReference>
<dbReference type="Gene3D" id="3.40.50.620">
    <property type="entry name" value="HUPs"/>
    <property type="match status" value="1"/>
</dbReference>
<evidence type="ECO:0000256" key="7">
    <source>
        <dbReference type="ARBA" id="ARBA00022840"/>
    </source>
</evidence>
<dbReference type="NCBIfam" id="NF000840">
    <property type="entry name" value="PRK00071.1-3"/>
    <property type="match status" value="1"/>
</dbReference>
<dbReference type="SUPFAM" id="SSF52374">
    <property type="entry name" value="Nucleotidylyl transferase"/>
    <property type="match status" value="1"/>
</dbReference>
<dbReference type="EC" id="2.7.7.18" evidence="10"/>
<evidence type="ECO:0000256" key="4">
    <source>
        <dbReference type="ARBA" id="ARBA00022679"/>
    </source>
</evidence>
<dbReference type="InterPro" id="IPR014729">
    <property type="entry name" value="Rossmann-like_a/b/a_fold"/>
</dbReference>
<keyword evidence="6 10" id="KW-0547">Nucleotide-binding</keyword>
<keyword evidence="8 10" id="KW-0520">NAD</keyword>
<sequence>MRDSIGIMGGTFDPIHNGHLLLAHQAYREYDLKSIWFMPSGHPPHKRDHHVTDGSLRQDMVKLAIKGIPYFRYSDFELRRPGSTYSAQTFHLLNEAYPDLNFYFIIGADSLYQMEHWYHPQELMSETTLLVAGRECEHAPRSLDQQIQYLAEHFQAKIFRLHCREMDVSSAMLRQMAARGESIDSYLPPGVADYIRKNGLYRKEKESE</sequence>
<keyword evidence="5 10" id="KW-0548">Nucleotidyltransferase</keyword>
<reference evidence="12" key="1">
    <citation type="journal article" date="2021" name="PeerJ">
        <title>Extensive microbial diversity within the chicken gut microbiome revealed by metagenomics and culture.</title>
        <authorList>
            <person name="Gilroy R."/>
            <person name="Ravi A."/>
            <person name="Getino M."/>
            <person name="Pursley I."/>
            <person name="Horton D.L."/>
            <person name="Alikhan N.F."/>
            <person name="Baker D."/>
            <person name="Gharbi K."/>
            <person name="Hall N."/>
            <person name="Watson M."/>
            <person name="Adriaenssens E.M."/>
            <person name="Foster-Nyarko E."/>
            <person name="Jarju S."/>
            <person name="Secka A."/>
            <person name="Antonio M."/>
            <person name="Oren A."/>
            <person name="Chaudhuri R.R."/>
            <person name="La Ragione R."/>
            <person name="Hildebrand F."/>
            <person name="Pallen M.J."/>
        </authorList>
    </citation>
    <scope>NUCLEOTIDE SEQUENCE</scope>
    <source>
        <strain evidence="12">CHK188-4685</strain>
    </source>
</reference>
<dbReference type="EMBL" id="DWYS01000124">
    <property type="protein sequence ID" value="HJB08274.1"/>
    <property type="molecule type" value="Genomic_DNA"/>
</dbReference>
<evidence type="ECO:0000256" key="5">
    <source>
        <dbReference type="ARBA" id="ARBA00022695"/>
    </source>
</evidence>
<dbReference type="CDD" id="cd02165">
    <property type="entry name" value="NMNAT"/>
    <property type="match status" value="1"/>
</dbReference>
<dbReference type="InterPro" id="IPR005248">
    <property type="entry name" value="NadD/NMNAT"/>
</dbReference>
<dbReference type="GO" id="GO:0009435">
    <property type="term" value="P:NAD+ biosynthetic process"/>
    <property type="evidence" value="ECO:0007669"/>
    <property type="project" value="UniProtKB-UniRule"/>
</dbReference>
<name>A0A9D2L940_9FIRM</name>
<feature type="domain" description="Cytidyltransferase-like" evidence="11">
    <location>
        <begin position="7"/>
        <end position="175"/>
    </location>
</feature>
<dbReference type="PANTHER" id="PTHR39321:SF3">
    <property type="entry name" value="PHOSPHOPANTETHEINE ADENYLYLTRANSFERASE"/>
    <property type="match status" value="1"/>
</dbReference>
<keyword evidence="4 10" id="KW-0808">Transferase</keyword>
<evidence type="ECO:0000313" key="12">
    <source>
        <dbReference type="EMBL" id="HJB08274.1"/>
    </source>
</evidence>
<dbReference type="AlphaFoldDB" id="A0A9D2L940"/>
<comment type="function">
    <text evidence="1 10">Catalyzes the reversible adenylation of nicotinate mononucleotide (NaMN) to nicotinic acid adenine dinucleotide (NaAD).</text>
</comment>
<comment type="similarity">
    <text evidence="10">Belongs to the NadD family.</text>
</comment>
<accession>A0A9D2L940</accession>
<evidence type="ECO:0000256" key="1">
    <source>
        <dbReference type="ARBA" id="ARBA00002324"/>
    </source>
</evidence>
<dbReference type="HAMAP" id="MF_00244">
    <property type="entry name" value="NaMN_adenylyltr"/>
    <property type="match status" value="1"/>
</dbReference>
<keyword evidence="7 10" id="KW-0067">ATP-binding</keyword>
<evidence type="ECO:0000313" key="13">
    <source>
        <dbReference type="Proteomes" id="UP000886804"/>
    </source>
</evidence>
<protein>
    <recommendedName>
        <fullName evidence="10">Probable nicotinate-nucleotide adenylyltransferase</fullName>
        <ecNumber evidence="10">2.7.7.18</ecNumber>
    </recommendedName>
    <alternativeName>
        <fullName evidence="10">Deamido-NAD(+) diphosphorylase</fullName>
    </alternativeName>
    <alternativeName>
        <fullName evidence="10">Deamido-NAD(+) pyrophosphorylase</fullName>
    </alternativeName>
    <alternativeName>
        <fullName evidence="10">Nicotinate mononucleotide adenylyltransferase</fullName>
        <shortName evidence="10">NaMN adenylyltransferase</shortName>
    </alternativeName>
</protein>
<dbReference type="GO" id="GO:0004515">
    <property type="term" value="F:nicotinate-nucleotide adenylyltransferase activity"/>
    <property type="evidence" value="ECO:0007669"/>
    <property type="project" value="UniProtKB-UniRule"/>
</dbReference>
<proteinExistence type="inferred from homology"/>
<comment type="catalytic activity">
    <reaction evidence="9 10">
        <text>nicotinate beta-D-ribonucleotide + ATP + H(+) = deamido-NAD(+) + diphosphate</text>
        <dbReference type="Rhea" id="RHEA:22860"/>
        <dbReference type="ChEBI" id="CHEBI:15378"/>
        <dbReference type="ChEBI" id="CHEBI:30616"/>
        <dbReference type="ChEBI" id="CHEBI:33019"/>
        <dbReference type="ChEBI" id="CHEBI:57502"/>
        <dbReference type="ChEBI" id="CHEBI:58437"/>
        <dbReference type="EC" id="2.7.7.18"/>
    </reaction>
</comment>
<evidence type="ECO:0000259" key="11">
    <source>
        <dbReference type="Pfam" id="PF01467"/>
    </source>
</evidence>
<keyword evidence="3 10" id="KW-0662">Pyridine nucleotide biosynthesis</keyword>
<reference evidence="12" key="2">
    <citation type="submission" date="2021-04" db="EMBL/GenBank/DDBJ databases">
        <authorList>
            <person name="Gilroy R."/>
        </authorList>
    </citation>
    <scope>NUCLEOTIDE SEQUENCE</scope>
    <source>
        <strain evidence="12">CHK188-4685</strain>
    </source>
</reference>
<evidence type="ECO:0000256" key="3">
    <source>
        <dbReference type="ARBA" id="ARBA00022642"/>
    </source>
</evidence>
<evidence type="ECO:0000256" key="10">
    <source>
        <dbReference type="HAMAP-Rule" id="MF_00244"/>
    </source>
</evidence>
<organism evidence="12 13">
    <name type="scientific">Candidatus Enterocloster faecavium</name>
    <dbReference type="NCBI Taxonomy" id="2838560"/>
    <lineage>
        <taxon>Bacteria</taxon>
        <taxon>Bacillati</taxon>
        <taxon>Bacillota</taxon>
        <taxon>Clostridia</taxon>
        <taxon>Lachnospirales</taxon>
        <taxon>Lachnospiraceae</taxon>
        <taxon>Enterocloster</taxon>
    </lineage>
</organism>
<dbReference type="InterPro" id="IPR004821">
    <property type="entry name" value="Cyt_trans-like"/>
</dbReference>
<gene>
    <name evidence="10 12" type="primary">nadD</name>
    <name evidence="12" type="ORF">H9716_10515</name>
</gene>
<dbReference type="GO" id="GO:0005524">
    <property type="term" value="F:ATP binding"/>
    <property type="evidence" value="ECO:0007669"/>
    <property type="project" value="UniProtKB-KW"/>
</dbReference>
<dbReference type="NCBIfam" id="TIGR00482">
    <property type="entry name" value="nicotinate (nicotinamide) nucleotide adenylyltransferase"/>
    <property type="match status" value="1"/>
</dbReference>
<comment type="pathway">
    <text evidence="2 10">Cofactor biosynthesis; NAD(+) biosynthesis; deamido-NAD(+) from nicotinate D-ribonucleotide: step 1/1.</text>
</comment>
<evidence type="ECO:0000256" key="6">
    <source>
        <dbReference type="ARBA" id="ARBA00022741"/>
    </source>
</evidence>
<dbReference type="NCBIfam" id="TIGR00125">
    <property type="entry name" value="cyt_tran_rel"/>
    <property type="match status" value="1"/>
</dbReference>
<evidence type="ECO:0000256" key="9">
    <source>
        <dbReference type="ARBA" id="ARBA00048721"/>
    </source>
</evidence>
<comment type="caution">
    <text evidence="12">The sequence shown here is derived from an EMBL/GenBank/DDBJ whole genome shotgun (WGS) entry which is preliminary data.</text>
</comment>
<dbReference type="Pfam" id="PF01467">
    <property type="entry name" value="CTP_transf_like"/>
    <property type="match status" value="1"/>
</dbReference>
<evidence type="ECO:0000256" key="2">
    <source>
        <dbReference type="ARBA" id="ARBA00005019"/>
    </source>
</evidence>
<evidence type="ECO:0000256" key="8">
    <source>
        <dbReference type="ARBA" id="ARBA00023027"/>
    </source>
</evidence>